<dbReference type="EMBL" id="HBUF01357968">
    <property type="protein sequence ID" value="CAG6718878.1"/>
    <property type="molecule type" value="Transcribed_RNA"/>
</dbReference>
<proteinExistence type="predicted"/>
<reference evidence="2" key="1">
    <citation type="submission" date="2021-05" db="EMBL/GenBank/DDBJ databases">
        <authorList>
            <person name="Alioto T."/>
            <person name="Alioto T."/>
            <person name="Gomez Garrido J."/>
        </authorList>
    </citation>
    <scope>NUCLEOTIDE SEQUENCE</scope>
</reference>
<name>A0A8D8Y4J1_9HEMI</name>
<sequence length="108" mass="12266">MIPSTPSFKSLCKEKLMEEEDPVEEEYPGFTTSGNGPGRRRLNSSALLLTKSNLPGWSPTSEPDSALQEEEYFFQQKINLPHFPLDQKLAKPIHTLAFRFGLENLWSP</sequence>
<evidence type="ECO:0000256" key="1">
    <source>
        <dbReference type="SAM" id="MobiDB-lite"/>
    </source>
</evidence>
<organism evidence="2">
    <name type="scientific">Cacopsylla melanoneura</name>
    <dbReference type="NCBI Taxonomy" id="428564"/>
    <lineage>
        <taxon>Eukaryota</taxon>
        <taxon>Metazoa</taxon>
        <taxon>Ecdysozoa</taxon>
        <taxon>Arthropoda</taxon>
        <taxon>Hexapoda</taxon>
        <taxon>Insecta</taxon>
        <taxon>Pterygota</taxon>
        <taxon>Neoptera</taxon>
        <taxon>Paraneoptera</taxon>
        <taxon>Hemiptera</taxon>
        <taxon>Sternorrhyncha</taxon>
        <taxon>Psylloidea</taxon>
        <taxon>Psyllidae</taxon>
        <taxon>Psyllinae</taxon>
        <taxon>Cacopsylla</taxon>
    </lineage>
</organism>
<feature type="region of interest" description="Disordered" evidence="1">
    <location>
        <begin position="18"/>
        <end position="42"/>
    </location>
</feature>
<accession>A0A8D8Y4J1</accession>
<evidence type="ECO:0000313" key="2">
    <source>
        <dbReference type="EMBL" id="CAG6718878.1"/>
    </source>
</evidence>
<dbReference type="AlphaFoldDB" id="A0A8D8Y4J1"/>
<protein>
    <submittedName>
        <fullName evidence="2">Uncharacterized protein</fullName>
    </submittedName>
</protein>
<feature type="compositionally biased region" description="Acidic residues" evidence="1">
    <location>
        <begin position="18"/>
        <end position="27"/>
    </location>
</feature>